<accession>A0A1M6RUN3</accession>
<organism evidence="2 3">
    <name type="scientific">Rhodothermus profundi</name>
    <dbReference type="NCBI Taxonomy" id="633813"/>
    <lineage>
        <taxon>Bacteria</taxon>
        <taxon>Pseudomonadati</taxon>
        <taxon>Rhodothermota</taxon>
        <taxon>Rhodothermia</taxon>
        <taxon>Rhodothermales</taxon>
        <taxon>Rhodothermaceae</taxon>
        <taxon>Rhodothermus</taxon>
    </lineage>
</organism>
<dbReference type="OrthoDB" id="1495779at2"/>
<keyword evidence="1" id="KW-0812">Transmembrane</keyword>
<dbReference type="RefSeq" id="WP_072714821.1">
    <property type="nucleotide sequence ID" value="NZ_FRAU01000002.1"/>
</dbReference>
<evidence type="ECO:0000256" key="1">
    <source>
        <dbReference type="SAM" id="Phobius"/>
    </source>
</evidence>
<dbReference type="AlphaFoldDB" id="A0A1M6RUN3"/>
<keyword evidence="1" id="KW-1133">Transmembrane helix</keyword>
<dbReference type="Proteomes" id="UP000185812">
    <property type="component" value="Unassembled WGS sequence"/>
</dbReference>
<evidence type="ECO:0000313" key="3">
    <source>
        <dbReference type="Proteomes" id="UP000185812"/>
    </source>
</evidence>
<name>A0A1M6RUN3_9BACT</name>
<proteinExistence type="predicted"/>
<dbReference type="EMBL" id="FRAU01000002">
    <property type="protein sequence ID" value="SHK36110.1"/>
    <property type="molecule type" value="Genomic_DNA"/>
</dbReference>
<feature type="transmembrane region" description="Helical" evidence="1">
    <location>
        <begin position="150"/>
        <end position="171"/>
    </location>
</feature>
<evidence type="ECO:0000313" key="2">
    <source>
        <dbReference type="EMBL" id="SHK36110.1"/>
    </source>
</evidence>
<dbReference type="STRING" id="633813.SAMN04488087_0967"/>
<gene>
    <name evidence="2" type="ORF">SAMN04488087_0967</name>
</gene>
<reference evidence="3" key="1">
    <citation type="submission" date="2016-11" db="EMBL/GenBank/DDBJ databases">
        <authorList>
            <person name="Varghese N."/>
            <person name="Submissions S."/>
        </authorList>
    </citation>
    <scope>NUCLEOTIDE SEQUENCE [LARGE SCALE GENOMIC DNA]</scope>
    <source>
        <strain evidence="3">DSM 22212</strain>
    </source>
</reference>
<sequence length="319" mass="35446">MNRLLFGLLLVLGPFPIASGQTRLEARLSADTVAIGERFTLTLLLERPAAARLKLPTDSLLGDLQVIEGPLRYSRPLDAGRLRDSIVYRVTTFVLDSARVPPLPLVLHTETEQHTLTTPPLQVIVRSVVPPDATGIRDLAPIVAFPAARWPWLAGAALLALLLGLAAYLWFRRRPSSPPFPPPPPEPRPDPYRLALQRLQELEAVTAQSSSRRFYIALADVLRGYLEDRLQLPARRMTTRELTTRLAQHPSRPIAGLATPIRQVLETADLAKFAGRTYPPDYNRQVLSVTRTLIERLELSGRVGTSIQPDTLTTHSTRL</sequence>
<protein>
    <recommendedName>
        <fullName evidence="4">Oxygen tolerance</fullName>
    </recommendedName>
</protein>
<evidence type="ECO:0008006" key="4">
    <source>
        <dbReference type="Google" id="ProtNLM"/>
    </source>
</evidence>
<keyword evidence="3" id="KW-1185">Reference proteome</keyword>
<keyword evidence="1" id="KW-0472">Membrane</keyword>